<keyword evidence="2 13" id="KW-0436">Ligase</keyword>
<comment type="cofactor">
    <cofactor evidence="12 13">
        <name>Mn(2+)</name>
        <dbReference type="ChEBI" id="CHEBI:29035"/>
    </cofactor>
    <text evidence="12 13">Binds 2 manganese ions per subunit.</text>
</comment>
<feature type="binding site" evidence="12">
    <location>
        <position position="331"/>
    </location>
    <ligand>
        <name>Mn(2+)</name>
        <dbReference type="ChEBI" id="CHEBI:29035"/>
        <label>2</label>
    </ligand>
</feature>
<gene>
    <name evidence="13" type="primary">rtcB</name>
    <name evidence="14" type="ORF">A3C25_04185</name>
</gene>
<keyword evidence="6 11" id="KW-0342">GTP-binding</keyword>
<proteinExistence type="inferred from homology"/>
<evidence type="ECO:0000256" key="11">
    <source>
        <dbReference type="PIRSR" id="PIRSR601233-2"/>
    </source>
</evidence>
<keyword evidence="4 11" id="KW-0547">Nucleotide-binding</keyword>
<dbReference type="AlphaFoldDB" id="A0A1F7H5E5"/>
<dbReference type="Gene3D" id="3.90.1860.10">
    <property type="entry name" value="tRNA-splicing ligase RtcB"/>
    <property type="match status" value="1"/>
</dbReference>
<dbReference type="InterPro" id="IPR036025">
    <property type="entry name" value="RtcB-like_sf"/>
</dbReference>
<protein>
    <recommendedName>
        <fullName evidence="13">tRNA-splicing ligase RtcB</fullName>
        <ecNumber evidence="13">6.5.1.-</ecNumber>
    </recommendedName>
</protein>
<dbReference type="SUPFAM" id="SSF103365">
    <property type="entry name" value="Hypothetical protein PH1602"/>
    <property type="match status" value="1"/>
</dbReference>
<feature type="binding site" evidence="11">
    <location>
        <begin position="374"/>
        <end position="377"/>
    </location>
    <ligand>
        <name>GMP</name>
        <dbReference type="ChEBI" id="CHEBI:58115"/>
    </ligand>
</feature>
<dbReference type="GO" id="GO:0006396">
    <property type="term" value="P:RNA processing"/>
    <property type="evidence" value="ECO:0007669"/>
    <property type="project" value="InterPro"/>
</dbReference>
<evidence type="ECO:0000256" key="5">
    <source>
        <dbReference type="ARBA" id="ARBA00022800"/>
    </source>
</evidence>
<evidence type="ECO:0000256" key="4">
    <source>
        <dbReference type="ARBA" id="ARBA00022741"/>
    </source>
</evidence>
<organism evidence="14 15">
    <name type="scientific">Candidatus Roizmanbacteria bacterium RIFCSPHIGHO2_02_FULL_38_11</name>
    <dbReference type="NCBI Taxonomy" id="1802039"/>
    <lineage>
        <taxon>Bacteria</taxon>
        <taxon>Candidatus Roizmaniibacteriota</taxon>
    </lineage>
</organism>
<accession>A0A1F7H5E5</accession>
<evidence type="ECO:0000256" key="2">
    <source>
        <dbReference type="ARBA" id="ARBA00022598"/>
    </source>
</evidence>
<evidence type="ECO:0000256" key="13">
    <source>
        <dbReference type="RuleBase" id="RU371113"/>
    </source>
</evidence>
<comment type="catalytic activity">
    <reaction evidence="9">
        <text>a 3'-end 2',3'-cyclophospho-ribonucleotide-RNA + a 5'-end dephospho-ribonucleoside-RNA + GTP + H2O = a ribonucleotidyl-ribonucleotide-RNA + GMP + diphosphate + H(+)</text>
        <dbReference type="Rhea" id="RHEA:68080"/>
        <dbReference type="Rhea" id="RHEA-COMP:10464"/>
        <dbReference type="Rhea" id="RHEA-COMP:13936"/>
        <dbReference type="Rhea" id="RHEA-COMP:17355"/>
        <dbReference type="ChEBI" id="CHEBI:15377"/>
        <dbReference type="ChEBI" id="CHEBI:15378"/>
        <dbReference type="ChEBI" id="CHEBI:33019"/>
        <dbReference type="ChEBI" id="CHEBI:37565"/>
        <dbReference type="ChEBI" id="CHEBI:58115"/>
        <dbReference type="ChEBI" id="CHEBI:83064"/>
        <dbReference type="ChEBI" id="CHEBI:138284"/>
        <dbReference type="ChEBI" id="CHEBI:173118"/>
        <dbReference type="EC" id="6.5.1.8"/>
    </reaction>
</comment>
<feature type="binding site" evidence="12">
    <location>
        <position position="237"/>
    </location>
    <ligand>
        <name>Mn(2+)</name>
        <dbReference type="ChEBI" id="CHEBI:29035"/>
        <label>2</label>
    </ligand>
</feature>
<feature type="binding site" evidence="12">
    <location>
        <position position="96"/>
    </location>
    <ligand>
        <name>Mn(2+)</name>
        <dbReference type="ChEBI" id="CHEBI:29035"/>
        <label>1</label>
    </ligand>
</feature>
<dbReference type="GO" id="GO:0170057">
    <property type="term" value="F:RNA ligase (GTP) activity"/>
    <property type="evidence" value="ECO:0007669"/>
    <property type="project" value="UniProtKB-EC"/>
</dbReference>
<feature type="binding site" evidence="11">
    <location>
        <position position="381"/>
    </location>
    <ligand>
        <name>GMP</name>
        <dbReference type="ChEBI" id="CHEBI:58115"/>
    </ligand>
</feature>
<dbReference type="Pfam" id="PF01139">
    <property type="entry name" value="RtcB"/>
    <property type="match status" value="1"/>
</dbReference>
<dbReference type="PANTHER" id="PTHR11118">
    <property type="entry name" value="RNA-SPLICING LIGASE RTCB HOMOLOG"/>
    <property type="match status" value="1"/>
</dbReference>
<evidence type="ECO:0000256" key="9">
    <source>
        <dbReference type="ARBA" id="ARBA00049514"/>
    </source>
</evidence>
<evidence type="ECO:0000256" key="12">
    <source>
        <dbReference type="PIRSR" id="PIRSR601233-3"/>
    </source>
</evidence>
<evidence type="ECO:0000256" key="8">
    <source>
        <dbReference type="ARBA" id="ARBA00047746"/>
    </source>
</evidence>
<dbReference type="GO" id="GO:0046872">
    <property type="term" value="F:metal ion binding"/>
    <property type="evidence" value="ECO:0007669"/>
    <property type="project" value="UniProtKB-UniRule"/>
</dbReference>
<keyword evidence="3 12" id="KW-0479">Metal-binding</keyword>
<dbReference type="Proteomes" id="UP000177913">
    <property type="component" value="Unassembled WGS sequence"/>
</dbReference>
<name>A0A1F7H5E5_9BACT</name>
<evidence type="ECO:0000313" key="15">
    <source>
        <dbReference type="Proteomes" id="UP000177913"/>
    </source>
</evidence>
<feature type="active site" description="GMP-histidine intermediate" evidence="10">
    <location>
        <position position="400"/>
    </location>
</feature>
<evidence type="ECO:0000256" key="1">
    <source>
        <dbReference type="ARBA" id="ARBA00008071"/>
    </source>
</evidence>
<evidence type="ECO:0000256" key="6">
    <source>
        <dbReference type="ARBA" id="ARBA00023134"/>
    </source>
</evidence>
<dbReference type="EC" id="6.5.1.-" evidence="13"/>
<feature type="binding site" evidence="11">
    <location>
        <begin position="331"/>
        <end position="332"/>
    </location>
    <ligand>
        <name>GMP</name>
        <dbReference type="ChEBI" id="CHEBI:58115"/>
    </ligand>
</feature>
<dbReference type="PANTHER" id="PTHR11118:SF1">
    <property type="entry name" value="RNA-SPLICING LIGASE RTCB HOMOLOG"/>
    <property type="match status" value="1"/>
</dbReference>
<feature type="binding site" evidence="12">
    <location>
        <position position="205"/>
    </location>
    <ligand>
        <name>Mn(2+)</name>
        <dbReference type="ChEBI" id="CHEBI:29035"/>
        <label>1</label>
    </ligand>
</feature>
<comment type="catalytic activity">
    <reaction evidence="8">
        <text>a 3'-end 3'-phospho-ribonucleotide-RNA + a 5'-end dephospho-ribonucleoside-RNA + GTP = a ribonucleotidyl-ribonucleotide-RNA + GMP + diphosphate</text>
        <dbReference type="Rhea" id="RHEA:68076"/>
        <dbReference type="Rhea" id="RHEA-COMP:10463"/>
        <dbReference type="Rhea" id="RHEA-COMP:13936"/>
        <dbReference type="Rhea" id="RHEA-COMP:17355"/>
        <dbReference type="ChEBI" id="CHEBI:33019"/>
        <dbReference type="ChEBI" id="CHEBI:37565"/>
        <dbReference type="ChEBI" id="CHEBI:58115"/>
        <dbReference type="ChEBI" id="CHEBI:83062"/>
        <dbReference type="ChEBI" id="CHEBI:138284"/>
        <dbReference type="ChEBI" id="CHEBI:173118"/>
        <dbReference type="EC" id="6.5.1.8"/>
    </reaction>
</comment>
<comment type="caution">
    <text evidence="14">The sequence shown here is derived from an EMBL/GenBank/DDBJ whole genome shotgun (WGS) entry which is preliminary data.</text>
</comment>
<feature type="binding site" evidence="11">
    <location>
        <begin position="400"/>
        <end position="403"/>
    </location>
    <ligand>
        <name>GMP</name>
        <dbReference type="ChEBI" id="CHEBI:58115"/>
    </ligand>
</feature>
<evidence type="ECO:0000256" key="10">
    <source>
        <dbReference type="PIRSR" id="PIRSR601233-1"/>
    </source>
</evidence>
<evidence type="ECO:0000313" key="14">
    <source>
        <dbReference type="EMBL" id="OGK25902.1"/>
    </source>
</evidence>
<comment type="subunit">
    <text evidence="13">Monomer.</text>
</comment>
<evidence type="ECO:0000256" key="7">
    <source>
        <dbReference type="ARBA" id="ARBA00023211"/>
    </source>
</evidence>
<evidence type="ECO:0000256" key="3">
    <source>
        <dbReference type="ARBA" id="ARBA00022723"/>
    </source>
</evidence>
<comment type="similarity">
    <text evidence="1 13">Belongs to the RtcB family.</text>
</comment>
<reference evidence="14 15" key="1">
    <citation type="journal article" date="2016" name="Nat. Commun.">
        <title>Thousands of microbial genomes shed light on interconnected biogeochemical processes in an aquifer system.</title>
        <authorList>
            <person name="Anantharaman K."/>
            <person name="Brown C.T."/>
            <person name="Hug L.A."/>
            <person name="Sharon I."/>
            <person name="Castelle C.J."/>
            <person name="Probst A.J."/>
            <person name="Thomas B.C."/>
            <person name="Singh A."/>
            <person name="Wilkins M.J."/>
            <person name="Karaoz U."/>
            <person name="Brodie E.L."/>
            <person name="Williams K.H."/>
            <person name="Hubbard S.S."/>
            <person name="Banfield J.F."/>
        </authorList>
    </citation>
    <scope>NUCLEOTIDE SEQUENCE [LARGE SCALE GENOMIC DNA]</scope>
</reference>
<dbReference type="FunFam" id="3.90.1860.10:FF:000001">
    <property type="entry name" value="tRNA-splicing ligase RtcB homolog"/>
    <property type="match status" value="1"/>
</dbReference>
<dbReference type="GO" id="GO:0003972">
    <property type="term" value="F:RNA ligase (ATP) activity"/>
    <property type="evidence" value="ECO:0007669"/>
    <property type="project" value="TreeGrafter"/>
</dbReference>
<dbReference type="GO" id="GO:0005525">
    <property type="term" value="F:GTP binding"/>
    <property type="evidence" value="ECO:0007669"/>
    <property type="project" value="UniProtKB-KW"/>
</dbReference>
<feature type="binding site" evidence="11">
    <location>
        <position position="476"/>
    </location>
    <ligand>
        <name>GMP</name>
        <dbReference type="ChEBI" id="CHEBI:58115"/>
    </ligand>
</feature>
<dbReference type="EMBL" id="MFZO01000001">
    <property type="protein sequence ID" value="OGK25902.1"/>
    <property type="molecule type" value="Genomic_DNA"/>
</dbReference>
<keyword evidence="5" id="KW-0692">RNA repair</keyword>
<feature type="binding site" evidence="11">
    <location>
        <begin position="204"/>
        <end position="208"/>
    </location>
    <ligand>
        <name>GMP</name>
        <dbReference type="ChEBI" id="CHEBI:58115"/>
    </ligand>
</feature>
<dbReference type="InterPro" id="IPR001233">
    <property type="entry name" value="RtcB"/>
</dbReference>
<sequence>MVNLYGFELNKIGEAEYEVKNDYQGSALRIFAEEKLLTKMDEEVFIQARNVAQLPGLVGPTIIMADAHSGYGAPIGTVFAMDAEEGYVSPGAVGYDINCGMRLITTNLFYAELKNSIEKLINLLFDYVPAGVGRKGFLKVSREELKKLVQDGVSYLVSAKGIGWSNDIRHIEEKGKIAGADFSSVSKEAVDRGMSQLATLGSGNHYLEIQKVEKIINKDLAKELGIKEVNQIVVMVHCGSRGFGHQVCTDYLRIFERHLSEFKIVLNDRQLVCAPIHSQYAKEYLAGMAAAANFAFVNREAITYQIRLAFEKVFGKSAEELEMNLVYDVAHNMAKFEEHEIPNNLKNNGGLKKKVLVHRKGATRSFPGQPVIIGGSMETGSYLLVGSGEAMKKAFGSTAHGSGRTMSRAKAKKMVHGQKLWQKMKSQGIIVRSASWAGLAEEAGFAYKNISDVVESISSAGLSKPVAYFRPVGNIKG</sequence>
<dbReference type="GO" id="GO:0042245">
    <property type="term" value="P:RNA repair"/>
    <property type="evidence" value="ECO:0007669"/>
    <property type="project" value="UniProtKB-KW"/>
</dbReference>
<keyword evidence="7 12" id="KW-0464">Manganese</keyword>